<accession>A0A448XA67</accession>
<dbReference type="AlphaFoldDB" id="A0A448XA67"/>
<evidence type="ECO:0000313" key="1">
    <source>
        <dbReference type="EMBL" id="VEL31851.1"/>
    </source>
</evidence>
<proteinExistence type="predicted"/>
<name>A0A448XA67_9PLAT</name>
<organism evidence="1 2">
    <name type="scientific">Protopolystoma xenopodis</name>
    <dbReference type="NCBI Taxonomy" id="117903"/>
    <lineage>
        <taxon>Eukaryota</taxon>
        <taxon>Metazoa</taxon>
        <taxon>Spiralia</taxon>
        <taxon>Lophotrochozoa</taxon>
        <taxon>Platyhelminthes</taxon>
        <taxon>Monogenea</taxon>
        <taxon>Polyopisthocotylea</taxon>
        <taxon>Polystomatidea</taxon>
        <taxon>Polystomatidae</taxon>
        <taxon>Protopolystoma</taxon>
    </lineage>
</organism>
<gene>
    <name evidence="1" type="ORF">PXEA_LOCUS25291</name>
</gene>
<protein>
    <submittedName>
        <fullName evidence="1">Uncharacterized protein</fullName>
    </submittedName>
</protein>
<keyword evidence="2" id="KW-1185">Reference proteome</keyword>
<comment type="caution">
    <text evidence="1">The sequence shown here is derived from an EMBL/GenBank/DDBJ whole genome shotgun (WGS) entry which is preliminary data.</text>
</comment>
<dbReference type="Proteomes" id="UP000784294">
    <property type="component" value="Unassembled WGS sequence"/>
</dbReference>
<sequence>MASKRRRKRRLELEQTAQPKWRIENTTQPLDDLQKKATTFSWDDICEEAKLCVLSTINNSPIPFDVRLVELSPTAGRCMRHFEANDGILARHGQHEMYHSGACELPFASEA</sequence>
<dbReference type="EMBL" id="CAAALY010127267">
    <property type="protein sequence ID" value="VEL31851.1"/>
    <property type="molecule type" value="Genomic_DNA"/>
</dbReference>
<reference evidence="1" key="1">
    <citation type="submission" date="2018-11" db="EMBL/GenBank/DDBJ databases">
        <authorList>
            <consortium name="Pathogen Informatics"/>
        </authorList>
    </citation>
    <scope>NUCLEOTIDE SEQUENCE</scope>
</reference>
<evidence type="ECO:0000313" key="2">
    <source>
        <dbReference type="Proteomes" id="UP000784294"/>
    </source>
</evidence>